<dbReference type="InterPro" id="IPR000352">
    <property type="entry name" value="Pep_chain_release_fac_I"/>
</dbReference>
<dbReference type="SUPFAM" id="SSF75620">
    <property type="entry name" value="Release factor"/>
    <property type="match status" value="1"/>
</dbReference>
<gene>
    <name evidence="4" type="primary">prfB</name>
    <name evidence="7" type="ORF">FEM03_02910</name>
</gene>
<dbReference type="Pfam" id="PF03462">
    <property type="entry name" value="PCRF"/>
    <property type="match status" value="1"/>
</dbReference>
<comment type="function">
    <text evidence="4">Peptide chain release factor 2 directs the termination of translation in response to the peptide chain termination codons UGA and UAA.</text>
</comment>
<dbReference type="EMBL" id="VAUV01000002">
    <property type="protein sequence ID" value="TLD72321.1"/>
    <property type="molecule type" value="Genomic_DNA"/>
</dbReference>
<dbReference type="OrthoDB" id="9806673at2"/>
<accession>A0A5R8KJ92</accession>
<evidence type="ECO:0000256" key="3">
    <source>
        <dbReference type="ARBA" id="ARBA00022917"/>
    </source>
</evidence>
<dbReference type="AlphaFoldDB" id="A0A5R8KJ92"/>
<dbReference type="InterPro" id="IPR004374">
    <property type="entry name" value="PrfB"/>
</dbReference>
<comment type="caution">
    <text evidence="7">The sequence shown here is derived from an EMBL/GenBank/DDBJ whole genome shotgun (WGS) entry which is preliminary data.</text>
</comment>
<sequence length="371" mass="41525">MSKPSIPRLSRAASGRSGGIFDVAKLNSELAALEDQMTAPAFWDRQEAAKKVIDRVNTIKGQLGPLAEIDARLDDFAVLGEIAQSENTLDSWKEVELEFESIEKALDQFELTVMLSGTFDKNGAYLTIHCGAGGTESCDWADMLLRMFTRWSERSGYKLEMIDFQPGEEVGVRNATLRVSGDYAYGKLNCERGIHRLVRISPFDAAKKRHTSFASVDVTPEVEEDVGIELNEADIKFETYRSGGKGGQNVNKVETAVRLIHQPTGIIVNCQVQRSQGKNREMAMNMLRAKLYQLEEDKKKSEMERQYGEKGDVAWGNQIRSYVFQPYQMVKDHRTGEKTGNVSGVMDGDLDDFIEAKLRGKKAGEDEDDID</sequence>
<evidence type="ECO:0000256" key="2">
    <source>
        <dbReference type="ARBA" id="ARBA00022481"/>
    </source>
</evidence>
<dbReference type="Gene3D" id="3.30.160.20">
    <property type="match status" value="1"/>
</dbReference>
<dbReference type="HAMAP" id="MF_00094">
    <property type="entry name" value="Rel_fac_2"/>
    <property type="match status" value="1"/>
</dbReference>
<evidence type="ECO:0000256" key="4">
    <source>
        <dbReference type="HAMAP-Rule" id="MF_00094"/>
    </source>
</evidence>
<dbReference type="Pfam" id="PF00472">
    <property type="entry name" value="RF-1"/>
    <property type="match status" value="1"/>
</dbReference>
<evidence type="ECO:0000256" key="5">
    <source>
        <dbReference type="NCBIfam" id="TIGR00020"/>
    </source>
</evidence>
<keyword evidence="3 4" id="KW-0648">Protein biosynthesis</keyword>
<feature type="modified residue" description="N5-methylglutamine" evidence="4">
    <location>
        <position position="248"/>
    </location>
</feature>
<comment type="subcellular location">
    <subcellularLocation>
        <location evidence="4">Cytoplasm</location>
    </subcellularLocation>
</comment>
<evidence type="ECO:0000313" key="8">
    <source>
        <dbReference type="Proteomes" id="UP000306196"/>
    </source>
</evidence>
<reference evidence="7 8" key="1">
    <citation type="submission" date="2019-05" db="EMBL/GenBank/DDBJ databases">
        <title>Verrucobacter flavum gen. nov., sp. nov. a new member of the family Verrucomicrobiaceae.</title>
        <authorList>
            <person name="Szuroczki S."/>
            <person name="Abbaszade G."/>
            <person name="Szabo A."/>
            <person name="Felfoldi T."/>
            <person name="Schumann P."/>
            <person name="Boka K."/>
            <person name="Keki Z."/>
            <person name="Toumi M."/>
            <person name="Toth E."/>
        </authorList>
    </citation>
    <scope>NUCLEOTIDE SEQUENCE [LARGE SCALE GENOMIC DNA]</scope>
    <source>
        <strain evidence="7 8">MG-N-17</strain>
    </source>
</reference>
<dbReference type="Gene3D" id="3.30.70.1660">
    <property type="match status" value="1"/>
</dbReference>
<dbReference type="NCBIfam" id="TIGR00020">
    <property type="entry name" value="prfB"/>
    <property type="match status" value="1"/>
</dbReference>
<dbReference type="PANTHER" id="PTHR43116:SF3">
    <property type="entry name" value="CLASS I PEPTIDE CHAIN RELEASE FACTOR"/>
    <property type="match status" value="1"/>
</dbReference>
<evidence type="ECO:0000256" key="1">
    <source>
        <dbReference type="ARBA" id="ARBA00010835"/>
    </source>
</evidence>
<keyword evidence="8" id="KW-1185">Reference proteome</keyword>
<dbReference type="InterPro" id="IPR045853">
    <property type="entry name" value="Pep_chain_release_fac_I_sf"/>
</dbReference>
<dbReference type="GO" id="GO:0016149">
    <property type="term" value="F:translation release factor activity, codon specific"/>
    <property type="evidence" value="ECO:0007669"/>
    <property type="project" value="UniProtKB-UniRule"/>
</dbReference>
<dbReference type="GO" id="GO:0005737">
    <property type="term" value="C:cytoplasm"/>
    <property type="evidence" value="ECO:0007669"/>
    <property type="project" value="UniProtKB-SubCell"/>
</dbReference>
<dbReference type="Gene3D" id="1.20.58.410">
    <property type="entry name" value="Release factor"/>
    <property type="match status" value="1"/>
</dbReference>
<keyword evidence="4" id="KW-0963">Cytoplasm</keyword>
<dbReference type="PROSITE" id="PS00745">
    <property type="entry name" value="RF_PROK_I"/>
    <property type="match status" value="1"/>
</dbReference>
<dbReference type="PANTHER" id="PTHR43116">
    <property type="entry name" value="PEPTIDE CHAIN RELEASE FACTOR 2"/>
    <property type="match status" value="1"/>
</dbReference>
<evidence type="ECO:0000313" key="7">
    <source>
        <dbReference type="EMBL" id="TLD72321.1"/>
    </source>
</evidence>
<dbReference type="Proteomes" id="UP000306196">
    <property type="component" value="Unassembled WGS sequence"/>
</dbReference>
<evidence type="ECO:0000259" key="6">
    <source>
        <dbReference type="PROSITE" id="PS00745"/>
    </source>
</evidence>
<comment type="PTM">
    <text evidence="4">Methylated by PrmC. Methylation increases the termination efficiency of RF2.</text>
</comment>
<proteinExistence type="inferred from homology"/>
<keyword evidence="2 4" id="KW-0488">Methylation</keyword>
<feature type="domain" description="Prokaryotic-type class I peptide chain release factors" evidence="6">
    <location>
        <begin position="241"/>
        <end position="257"/>
    </location>
</feature>
<name>A0A5R8KJ92_9BACT</name>
<dbReference type="InterPro" id="IPR005139">
    <property type="entry name" value="PCRF"/>
</dbReference>
<comment type="similarity">
    <text evidence="1 4">Belongs to the prokaryotic/mitochondrial release factor family.</text>
</comment>
<organism evidence="7 8">
    <name type="scientific">Phragmitibacter flavus</name>
    <dbReference type="NCBI Taxonomy" id="2576071"/>
    <lineage>
        <taxon>Bacteria</taxon>
        <taxon>Pseudomonadati</taxon>
        <taxon>Verrucomicrobiota</taxon>
        <taxon>Verrucomicrobiia</taxon>
        <taxon>Verrucomicrobiales</taxon>
        <taxon>Verrucomicrobiaceae</taxon>
        <taxon>Phragmitibacter</taxon>
    </lineage>
</organism>
<dbReference type="SMART" id="SM00937">
    <property type="entry name" value="PCRF"/>
    <property type="match status" value="1"/>
</dbReference>
<protein>
    <recommendedName>
        <fullName evidence="4 5">Peptide chain release factor 2</fullName>
        <shortName evidence="4">RF-2</shortName>
    </recommendedName>
</protein>